<reference evidence="1" key="1">
    <citation type="submission" date="2023-04" db="EMBL/GenBank/DDBJ databases">
        <title>A chromosome-level genome assembly of the parasitoid wasp Eretmocerus hayati.</title>
        <authorList>
            <person name="Zhong Y."/>
            <person name="Liu S."/>
            <person name="Liu Y."/>
        </authorList>
    </citation>
    <scope>NUCLEOTIDE SEQUENCE</scope>
    <source>
        <strain evidence="1">ZJU_SS_LIU_2023</strain>
    </source>
</reference>
<accession>A0ACC2NUY5</accession>
<dbReference type="EMBL" id="CM056742">
    <property type="protein sequence ID" value="KAJ8674909.1"/>
    <property type="molecule type" value="Genomic_DNA"/>
</dbReference>
<dbReference type="Proteomes" id="UP001239111">
    <property type="component" value="Chromosome 2"/>
</dbReference>
<protein>
    <submittedName>
        <fullName evidence="1">Uncharacterized protein</fullName>
    </submittedName>
</protein>
<keyword evidence="2" id="KW-1185">Reference proteome</keyword>
<sequence>MMLQTGIQFGWNSPNLARFTLNSSSIQLTSEEASWVAASPGLGGVLGGILGSLSINSIGTKRTVLLVFALTTGIWACTVLANSALWFYILRTMSGITTAMSFCSFALFLAEVSAPSLRGTLISFASSGTSFGVVIGTAAESYLPTTISCSIYIVQCFIGLFIFTWLLDSPHHLVKVQDQDGAKKSICFYNGESKVDEELKIIGELVESDAKQNIFDRFREFKTPSVRRSIILIIILFALPHLSGSTTLKSYMEIILVSGRFAFIKQGDLVIYANMIEAVTTFLTVRLIDKLGRKILFMVSSIGTGIAMVGLGLHFYLVASGFDPQEIQWLPILSIMTYVITYAVGFSTVPSTVLSEIFPQNIKSLAACMANFSAASVMFLTLKAYQRMVDIFGEAYVFWLFAAFSFLATPCAIFLLPETKGKSLQEIQAYLAK</sequence>
<evidence type="ECO:0000313" key="2">
    <source>
        <dbReference type="Proteomes" id="UP001239111"/>
    </source>
</evidence>
<gene>
    <name evidence="1" type="ORF">QAD02_010695</name>
</gene>
<name>A0ACC2NUY5_9HYME</name>
<proteinExistence type="predicted"/>
<evidence type="ECO:0000313" key="1">
    <source>
        <dbReference type="EMBL" id="KAJ8674909.1"/>
    </source>
</evidence>
<comment type="caution">
    <text evidence="1">The sequence shown here is derived from an EMBL/GenBank/DDBJ whole genome shotgun (WGS) entry which is preliminary data.</text>
</comment>
<organism evidence="1 2">
    <name type="scientific">Eretmocerus hayati</name>
    <dbReference type="NCBI Taxonomy" id="131215"/>
    <lineage>
        <taxon>Eukaryota</taxon>
        <taxon>Metazoa</taxon>
        <taxon>Ecdysozoa</taxon>
        <taxon>Arthropoda</taxon>
        <taxon>Hexapoda</taxon>
        <taxon>Insecta</taxon>
        <taxon>Pterygota</taxon>
        <taxon>Neoptera</taxon>
        <taxon>Endopterygota</taxon>
        <taxon>Hymenoptera</taxon>
        <taxon>Apocrita</taxon>
        <taxon>Proctotrupomorpha</taxon>
        <taxon>Chalcidoidea</taxon>
        <taxon>Aphelinidae</taxon>
        <taxon>Aphelininae</taxon>
        <taxon>Eretmocerus</taxon>
    </lineage>
</organism>